<feature type="region of interest" description="Disordered" evidence="1">
    <location>
        <begin position="184"/>
        <end position="233"/>
    </location>
</feature>
<feature type="compositionally biased region" description="Basic and acidic residues" evidence="1">
    <location>
        <begin position="185"/>
        <end position="199"/>
    </location>
</feature>
<reference evidence="3" key="1">
    <citation type="journal article" date="2016" name="Sci. Rep.">
        <title>Molecular characterization of firefly nuptial gifts: a multi-omics approach sheds light on postcopulatory sexual selection.</title>
        <authorList>
            <person name="Al-Wathiqui N."/>
            <person name="Fallon T.R."/>
            <person name="South A."/>
            <person name="Weng J.K."/>
            <person name="Lewis S.M."/>
        </authorList>
    </citation>
    <scope>NUCLEOTIDE SEQUENCE</scope>
</reference>
<evidence type="ECO:0000313" key="4">
    <source>
        <dbReference type="EMBL" id="KAB0799880.1"/>
    </source>
</evidence>
<dbReference type="PANTHER" id="PTHR22666:SF3">
    <property type="entry name" value="MYB_SANT-LIKE DNA-BINDING DOMAIN-CONTAINING PROTEIN 1"/>
    <property type="match status" value="1"/>
</dbReference>
<dbReference type="PANTHER" id="PTHR22666">
    <property type="entry name" value="MYB_SANT-LIKE DNA-BINDING DOMAIN-CONTAINING PROTEIN 1"/>
    <property type="match status" value="1"/>
</dbReference>
<feature type="compositionally biased region" description="Low complexity" evidence="1">
    <location>
        <begin position="200"/>
        <end position="222"/>
    </location>
</feature>
<evidence type="ECO:0000259" key="2">
    <source>
        <dbReference type="Pfam" id="PF13837"/>
    </source>
</evidence>
<feature type="domain" description="Myb/SANT-like DNA-binding" evidence="2">
    <location>
        <begin position="76"/>
        <end position="166"/>
    </location>
</feature>
<dbReference type="InParanoid" id="A0A1Y1JW44"/>
<reference evidence="4" key="3">
    <citation type="submission" date="2019-08" db="EMBL/GenBank/DDBJ databases">
        <authorList>
            <consortium name="Photinus pyralis genome working group"/>
            <person name="Fallon T.R."/>
            <person name="Sander Lower S.E."/>
            <person name="Weng J.-K."/>
        </authorList>
    </citation>
    <scope>NUCLEOTIDE SEQUENCE</scope>
    <source>
        <strain evidence="4">1611_PpyrPB1</strain>
        <tissue evidence="4">Whole body</tissue>
    </source>
</reference>
<proteinExistence type="predicted"/>
<protein>
    <recommendedName>
        <fullName evidence="2">Myb/SANT-like DNA-binding domain-containing protein</fullName>
    </recommendedName>
</protein>
<keyword evidence="5" id="KW-1185">Reference proteome</keyword>
<evidence type="ECO:0000313" key="5">
    <source>
        <dbReference type="Proteomes" id="UP000327044"/>
    </source>
</evidence>
<dbReference type="EMBL" id="GEZM01099032">
    <property type="protein sequence ID" value="JAV53552.1"/>
    <property type="molecule type" value="Transcribed_RNA"/>
</dbReference>
<dbReference type="EMBL" id="VVIM01000005">
    <property type="protein sequence ID" value="KAB0799880.1"/>
    <property type="molecule type" value="Genomic_DNA"/>
</dbReference>
<gene>
    <name evidence="4" type="ORF">PPYR_07760</name>
</gene>
<evidence type="ECO:0000256" key="1">
    <source>
        <dbReference type="SAM" id="MobiDB-lite"/>
    </source>
</evidence>
<organism evidence="3">
    <name type="scientific">Photinus pyralis</name>
    <name type="common">Common eastern firefly</name>
    <name type="synonym">Lampyris pyralis</name>
    <dbReference type="NCBI Taxonomy" id="7054"/>
    <lineage>
        <taxon>Eukaryota</taxon>
        <taxon>Metazoa</taxon>
        <taxon>Ecdysozoa</taxon>
        <taxon>Arthropoda</taxon>
        <taxon>Hexapoda</taxon>
        <taxon>Insecta</taxon>
        <taxon>Pterygota</taxon>
        <taxon>Neoptera</taxon>
        <taxon>Endopterygota</taxon>
        <taxon>Coleoptera</taxon>
        <taxon>Polyphaga</taxon>
        <taxon>Elateriformia</taxon>
        <taxon>Elateroidea</taxon>
        <taxon>Lampyridae</taxon>
        <taxon>Lampyrinae</taxon>
        <taxon>Photinus</taxon>
    </lineage>
</organism>
<dbReference type="GO" id="GO:0016604">
    <property type="term" value="C:nuclear body"/>
    <property type="evidence" value="ECO:0007669"/>
    <property type="project" value="TreeGrafter"/>
</dbReference>
<accession>A0A1Y1JW44</accession>
<dbReference type="AlphaFoldDB" id="A0A1Y1JW44"/>
<reference evidence="4 5" key="2">
    <citation type="journal article" date="2018" name="Elife">
        <title>Firefly genomes illuminate parallel origins of bioluminescence in beetles.</title>
        <authorList>
            <person name="Fallon T.R."/>
            <person name="Lower S.E."/>
            <person name="Chang C.H."/>
            <person name="Bessho-Uehara M."/>
            <person name="Martin G.J."/>
            <person name="Bewick A.J."/>
            <person name="Behringer M."/>
            <person name="Debat H.J."/>
            <person name="Wong I."/>
            <person name="Day J.C."/>
            <person name="Suvorov A."/>
            <person name="Silva C.J."/>
            <person name="Stanger-Hall K.F."/>
            <person name="Hall D.W."/>
            <person name="Schmitz R.J."/>
            <person name="Nelson D.R."/>
            <person name="Lewis S.M."/>
            <person name="Shigenobu S."/>
            <person name="Bybee S.M."/>
            <person name="Larracuente A.M."/>
            <person name="Oba Y."/>
            <person name="Weng J.K."/>
        </authorList>
    </citation>
    <scope>NUCLEOTIDE SEQUENCE [LARGE SCALE GENOMIC DNA]</scope>
    <source>
        <strain evidence="4">1611_PpyrPB1</strain>
        <tissue evidence="4">Whole body</tissue>
    </source>
</reference>
<dbReference type="Gene3D" id="1.10.10.60">
    <property type="entry name" value="Homeodomain-like"/>
    <property type="match status" value="1"/>
</dbReference>
<dbReference type="Proteomes" id="UP000327044">
    <property type="component" value="Unassembled WGS sequence"/>
</dbReference>
<evidence type="ECO:0000313" key="3">
    <source>
        <dbReference type="EMBL" id="JAV53552.1"/>
    </source>
</evidence>
<dbReference type="GO" id="GO:0045893">
    <property type="term" value="P:positive regulation of DNA-templated transcription"/>
    <property type="evidence" value="ECO:0007669"/>
    <property type="project" value="TreeGrafter"/>
</dbReference>
<dbReference type="InterPro" id="IPR044822">
    <property type="entry name" value="Myb_DNA-bind_4"/>
</dbReference>
<name>A0A1Y1JW44_PHOPY</name>
<dbReference type="OrthoDB" id="6781290at2759"/>
<sequence>MENAYVPVVNENGLYIIENENVVLQNTQSGELLYHSINADLQSIFGIEYYEELQKQLADLGLPSPNGTSTPMGTKVSWSHEMTLKLIHFLKLHQEDFKSTTIKNDAVYALMKDEMKNDGGNFTTSQIKDKVKYLKMRYMKKKDNMKATSSGAAAIQFTYYEEMDDIYGKKPNVEPIAVASSLRGRNLEDKKEDSDDVRSRSSSPPVTETASTTSSISPTPSVSRKRRFTEDDIERRHKERLSLLRELQQKSIENFNMQMNKLLDKL</sequence>
<dbReference type="Pfam" id="PF13837">
    <property type="entry name" value="Myb_DNA-bind_4"/>
    <property type="match status" value="1"/>
</dbReference>
<dbReference type="EMBL" id="GEZM01099031">
    <property type="protein sequence ID" value="JAV53558.1"/>
    <property type="molecule type" value="Transcribed_RNA"/>
</dbReference>
<dbReference type="InterPro" id="IPR026095">
    <property type="entry name" value="Myb/SANT-like_DNA-bd_dom_prot"/>
</dbReference>